<evidence type="ECO:0000313" key="9">
    <source>
        <dbReference type="Proteomes" id="UP000005561"/>
    </source>
</evidence>
<dbReference type="InterPro" id="IPR015500">
    <property type="entry name" value="Peptidase_S8_subtilisin-rel"/>
</dbReference>
<gene>
    <name evidence="8" type="ORF">BRYFOR_06443</name>
</gene>
<accession>C6LCU5</accession>
<feature type="active site" description="Charge relay system" evidence="5 6">
    <location>
        <position position="29"/>
    </location>
</feature>
<dbReference type="EMBL" id="ACCL02000005">
    <property type="protein sequence ID" value="EET61759.1"/>
    <property type="molecule type" value="Genomic_DNA"/>
</dbReference>
<keyword evidence="2 6" id="KW-0645">Protease</keyword>
<dbReference type="PANTHER" id="PTHR43806:SF65">
    <property type="entry name" value="SERINE PROTEASE APRX"/>
    <property type="match status" value="1"/>
</dbReference>
<protein>
    <submittedName>
        <fullName evidence="8">Peptidase, S8/S53 family</fullName>
        <ecNumber evidence="8">3.4.21.-</ecNumber>
    </submittedName>
</protein>
<organism evidence="8 9">
    <name type="scientific">Marvinbryantia formatexigens DSM 14469</name>
    <dbReference type="NCBI Taxonomy" id="478749"/>
    <lineage>
        <taxon>Bacteria</taxon>
        <taxon>Bacillati</taxon>
        <taxon>Bacillota</taxon>
        <taxon>Clostridia</taxon>
        <taxon>Lachnospirales</taxon>
        <taxon>Lachnospiraceae</taxon>
        <taxon>Marvinbryantia</taxon>
    </lineage>
</organism>
<evidence type="ECO:0000313" key="8">
    <source>
        <dbReference type="EMBL" id="EET61759.1"/>
    </source>
</evidence>
<name>C6LCU5_9FIRM</name>
<dbReference type="PRINTS" id="PR00723">
    <property type="entry name" value="SUBTILISIN"/>
</dbReference>
<dbReference type="InterPro" id="IPR022398">
    <property type="entry name" value="Peptidase_S8_His-AS"/>
</dbReference>
<evidence type="ECO:0000256" key="1">
    <source>
        <dbReference type="ARBA" id="ARBA00011073"/>
    </source>
</evidence>
<keyword evidence="4 6" id="KW-0720">Serine protease</keyword>
<comment type="caution">
    <text evidence="8">The sequence shown here is derived from an EMBL/GenBank/DDBJ whole genome shotgun (WGS) entry which is preliminary data.</text>
</comment>
<dbReference type="GO" id="GO:0004252">
    <property type="term" value="F:serine-type endopeptidase activity"/>
    <property type="evidence" value="ECO:0007669"/>
    <property type="project" value="UniProtKB-UniRule"/>
</dbReference>
<dbReference type="InterPro" id="IPR036852">
    <property type="entry name" value="Peptidase_S8/S53_dom_sf"/>
</dbReference>
<dbReference type="EC" id="3.4.21.-" evidence="8"/>
<dbReference type="GO" id="GO:0006508">
    <property type="term" value="P:proteolysis"/>
    <property type="evidence" value="ECO:0007669"/>
    <property type="project" value="UniProtKB-KW"/>
</dbReference>
<dbReference type="Pfam" id="PF00082">
    <property type="entry name" value="Peptidase_S8"/>
    <property type="match status" value="1"/>
</dbReference>
<keyword evidence="9" id="KW-1185">Reference proteome</keyword>
<comment type="similarity">
    <text evidence="1 6">Belongs to the peptidase S8 family.</text>
</comment>
<sequence length="295" mass="31787">MNRARRIIHAEEAWARGLTGKGITVAVLDTGAAPHPDYAKRLICFRDFIGGRPAPYDDYGHGTHVTGILAGGGVLSKNFRGIAPEAEIVHLKVLDRNGNGRRGDVINGIRWILKHREEYGIRVMNISVGTVKEGDVRDELLVKAVEEAWDAGIVVVVAAGNMGPQPQTITAPGNSRKVITVGSSDDTAPVYSGRGPTRNCICKPDIVAPGSGIVSCNAAWQKGQPAYCRKSGTSMATPMVSGAVALLLSKEPWLTNVEVKMRLMETAQNLGWPHSRQGWGLLNVSRFCRIFLTNG</sequence>
<evidence type="ECO:0000256" key="2">
    <source>
        <dbReference type="ARBA" id="ARBA00022670"/>
    </source>
</evidence>
<dbReference type="PROSITE" id="PS00138">
    <property type="entry name" value="SUBTILASE_SER"/>
    <property type="match status" value="1"/>
</dbReference>
<evidence type="ECO:0000259" key="7">
    <source>
        <dbReference type="Pfam" id="PF00082"/>
    </source>
</evidence>
<dbReference type="InterPro" id="IPR050131">
    <property type="entry name" value="Peptidase_S8_subtilisin-like"/>
</dbReference>
<dbReference type="OrthoDB" id="9798386at2"/>
<dbReference type="InterPro" id="IPR023828">
    <property type="entry name" value="Peptidase_S8_Ser-AS"/>
</dbReference>
<evidence type="ECO:0000256" key="5">
    <source>
        <dbReference type="PIRSR" id="PIRSR615500-1"/>
    </source>
</evidence>
<dbReference type="CDD" id="cd07487">
    <property type="entry name" value="Peptidases_S8_1"/>
    <property type="match status" value="1"/>
</dbReference>
<proteinExistence type="inferred from homology"/>
<dbReference type="PROSITE" id="PS51892">
    <property type="entry name" value="SUBTILASE"/>
    <property type="match status" value="1"/>
</dbReference>
<feature type="active site" description="Charge relay system" evidence="5 6">
    <location>
        <position position="61"/>
    </location>
</feature>
<dbReference type="Gene3D" id="3.40.50.200">
    <property type="entry name" value="Peptidase S8/S53 domain"/>
    <property type="match status" value="1"/>
</dbReference>
<dbReference type="PROSITE" id="PS00137">
    <property type="entry name" value="SUBTILASE_HIS"/>
    <property type="match status" value="1"/>
</dbReference>
<feature type="domain" description="Peptidase S8/S53" evidence="7">
    <location>
        <begin position="20"/>
        <end position="280"/>
    </location>
</feature>
<dbReference type="SUPFAM" id="SSF52743">
    <property type="entry name" value="Subtilisin-like"/>
    <property type="match status" value="1"/>
</dbReference>
<dbReference type="RefSeq" id="WP_006861237.1">
    <property type="nucleotide sequence ID" value="NZ_ACCL02000005.1"/>
</dbReference>
<dbReference type="PANTHER" id="PTHR43806">
    <property type="entry name" value="PEPTIDASE S8"/>
    <property type="match status" value="1"/>
</dbReference>
<keyword evidence="3 6" id="KW-0378">Hydrolase</keyword>
<dbReference type="STRING" id="168384.SAMN05660368_00017"/>
<evidence type="ECO:0000256" key="4">
    <source>
        <dbReference type="ARBA" id="ARBA00022825"/>
    </source>
</evidence>
<evidence type="ECO:0000256" key="3">
    <source>
        <dbReference type="ARBA" id="ARBA00022801"/>
    </source>
</evidence>
<feature type="active site" description="Charge relay system" evidence="5 6">
    <location>
        <position position="234"/>
    </location>
</feature>
<dbReference type="InterPro" id="IPR000209">
    <property type="entry name" value="Peptidase_S8/S53_dom"/>
</dbReference>
<dbReference type="eggNOG" id="COG1404">
    <property type="taxonomic scope" value="Bacteria"/>
</dbReference>
<evidence type="ECO:0000256" key="6">
    <source>
        <dbReference type="PROSITE-ProRule" id="PRU01240"/>
    </source>
</evidence>
<dbReference type="AlphaFoldDB" id="C6LCU5"/>
<dbReference type="Proteomes" id="UP000005561">
    <property type="component" value="Unassembled WGS sequence"/>
</dbReference>
<reference evidence="8" key="1">
    <citation type="submission" date="2009-07" db="EMBL/GenBank/DDBJ databases">
        <authorList>
            <person name="Weinstock G."/>
            <person name="Sodergren E."/>
            <person name="Clifton S."/>
            <person name="Fulton L."/>
            <person name="Fulton B."/>
            <person name="Courtney L."/>
            <person name="Fronick C."/>
            <person name="Harrison M."/>
            <person name="Strong C."/>
            <person name="Farmer C."/>
            <person name="Delahaunty K."/>
            <person name="Markovic C."/>
            <person name="Hall O."/>
            <person name="Minx P."/>
            <person name="Tomlinson C."/>
            <person name="Mitreva M."/>
            <person name="Nelson J."/>
            <person name="Hou S."/>
            <person name="Wollam A."/>
            <person name="Pepin K.H."/>
            <person name="Johnson M."/>
            <person name="Bhonagiri V."/>
            <person name="Nash W.E."/>
            <person name="Warren W."/>
            <person name="Chinwalla A."/>
            <person name="Mardis E.R."/>
            <person name="Wilson R.K."/>
        </authorList>
    </citation>
    <scope>NUCLEOTIDE SEQUENCE [LARGE SCALE GENOMIC DNA]</scope>
    <source>
        <strain evidence="8">DSM 14469</strain>
    </source>
</reference>